<dbReference type="PANTHER" id="PTHR12708:SF0">
    <property type="entry name" value="DNA POLYMERASE EPSILON SUBUNIT 2"/>
    <property type="match status" value="1"/>
</dbReference>
<reference evidence="10 11" key="1">
    <citation type="journal article" date="2024" name="IMA Fungus">
        <title>IMA Genome - F19 : A genome assembly and annotation guide to empower mycologists, including annotated draft genome sequences of Ceratocystis pirilliformis, Diaporthe australafricana, Fusarium ophioides, Paecilomyces lecythidis, and Sporothrix stenoceras.</title>
        <authorList>
            <person name="Aylward J."/>
            <person name="Wilson A.M."/>
            <person name="Visagie C.M."/>
            <person name="Spraker J."/>
            <person name="Barnes I."/>
            <person name="Buitendag C."/>
            <person name="Ceriani C."/>
            <person name="Del Mar Angel L."/>
            <person name="du Plessis D."/>
            <person name="Fuchs T."/>
            <person name="Gasser K."/>
            <person name="Kramer D."/>
            <person name="Li W."/>
            <person name="Munsamy K."/>
            <person name="Piso A."/>
            <person name="Price J.L."/>
            <person name="Sonnekus B."/>
            <person name="Thomas C."/>
            <person name="van der Nest A."/>
            <person name="van Dijk A."/>
            <person name="van Heerden A."/>
            <person name="van Vuuren N."/>
            <person name="Yilmaz N."/>
            <person name="Duong T.A."/>
            <person name="van der Merwe N.A."/>
            <person name="Wingfield M.J."/>
            <person name="Wingfield B.D."/>
        </authorList>
    </citation>
    <scope>NUCLEOTIDE SEQUENCE [LARGE SCALE GENOMIC DNA]</scope>
    <source>
        <strain evidence="10 11">CMW 18300</strain>
    </source>
</reference>
<evidence type="ECO:0000256" key="2">
    <source>
        <dbReference type="ARBA" id="ARBA00009560"/>
    </source>
</evidence>
<keyword evidence="11" id="KW-1185">Reference proteome</keyword>
<evidence type="ECO:0000256" key="5">
    <source>
        <dbReference type="ARBA" id="ARBA00023125"/>
    </source>
</evidence>
<keyword evidence="10" id="KW-0239">DNA-directed DNA polymerase</keyword>
<evidence type="ECO:0000256" key="3">
    <source>
        <dbReference type="ARBA" id="ARBA00016011"/>
    </source>
</evidence>
<feature type="domain" description="DNA polymerase alpha/delta/epsilon subunit B" evidence="9">
    <location>
        <begin position="471"/>
        <end position="760"/>
    </location>
</feature>
<evidence type="ECO:0000256" key="8">
    <source>
        <dbReference type="SAM" id="MobiDB-lite"/>
    </source>
</evidence>
<dbReference type="EMBL" id="JAWRVE010000021">
    <property type="protein sequence ID" value="KAL1874822.1"/>
    <property type="molecule type" value="Genomic_DNA"/>
</dbReference>
<feature type="compositionally biased region" description="Acidic residues" evidence="8">
    <location>
        <begin position="674"/>
        <end position="687"/>
    </location>
</feature>
<dbReference type="InterPro" id="IPR007185">
    <property type="entry name" value="DNA_pol_a/d/e_bsu"/>
</dbReference>
<keyword evidence="10" id="KW-0548">Nucleotidyltransferase</keyword>
<organism evidence="10 11">
    <name type="scientific">Diaporthe australafricana</name>
    <dbReference type="NCBI Taxonomy" id="127596"/>
    <lineage>
        <taxon>Eukaryota</taxon>
        <taxon>Fungi</taxon>
        <taxon>Dikarya</taxon>
        <taxon>Ascomycota</taxon>
        <taxon>Pezizomycotina</taxon>
        <taxon>Sordariomycetes</taxon>
        <taxon>Sordariomycetidae</taxon>
        <taxon>Diaporthales</taxon>
        <taxon>Diaporthaceae</taxon>
        <taxon>Diaporthe</taxon>
    </lineage>
</organism>
<evidence type="ECO:0000256" key="6">
    <source>
        <dbReference type="ARBA" id="ARBA00023242"/>
    </source>
</evidence>
<proteinExistence type="inferred from homology"/>
<sequence length="802" mass="86959">MNLSPSKRRKHKDIAGAMFTGRGVAPLSSAAPSSSPAFGTPVHPVRPFSVSTSKQAPILPILLPAATLRPLAFRTFTKKHSLTLTSSALQELASFIGRHCGSGWREEGLAEKVLEEAARSWKNRNGGVIVDAANPELKEILKTLEGNMSGGRVVTGARGLSRQNSLLLDAQQEDGDVSNARLGLRPMAALTRDESQTSFGMSALEVDQDQDEEANDPRNWLKVISALEQPRHIYNVDKKHFERRTKKPSLMPPASHKTTVFRNRFNVIHQRLLRNESFQTSAVSAARAISAKKADSGASAFHKITPIANLLGRHGSQHMLLGMLTVLPTGNLAVSDLTGSIKLDLRQAVAIPEDSSWFTPGMIVLVDGVYEEDEDASAGSKVGLSGSSGVGGVVGGRFQGFFIGQPPCEKRRVTLGVSGPDSDTIGGGFGWIDFLGVGSERATGSRMRRVQHRLLRRPLTEDDPDRGRGRIVVLGEMNLDQPRTLQAVKKILSGYANEPEGETPLCFVFTGNFSQHAVMARGGSGGSVEYKEYFDSLAAVLAEFPMLLTSATFVFVPGDNDGWASAFSAGAATPLPRKSVPDLFTSRIRRTFASANTEAGKGGHESTGEAVFTSNPSRLSLFGPCHEIVLFRDDISARLRRSSVRLKRPRNTEDEDVAPEGEDMEMSGANDAPENGEGEPVPDEMEVDPSTPRKKTKHSEPEVPYDTLAARKLVKTVLDQGYLAPFRQSVRPVHWDYAGSMHLYPLPTAMILVDTTAPAFCITYEGCHVVNPGALLVAGRRGMARWVEYEIGKTGTVREVLF</sequence>
<gene>
    <name evidence="10" type="primary">DPB2</name>
    <name evidence="10" type="ORF">Daus18300_003363</name>
</gene>
<dbReference type="Pfam" id="PF04042">
    <property type="entry name" value="DNA_pol_E_B"/>
    <property type="match status" value="1"/>
</dbReference>
<evidence type="ECO:0000256" key="4">
    <source>
        <dbReference type="ARBA" id="ARBA00022705"/>
    </source>
</evidence>
<protein>
    <recommendedName>
        <fullName evidence="3">DNA polymerase epsilon subunit B</fullName>
    </recommendedName>
    <alternativeName>
        <fullName evidence="7">DNA polymerase II subunit 2</fullName>
    </alternativeName>
</protein>
<dbReference type="Proteomes" id="UP001583177">
    <property type="component" value="Unassembled WGS sequence"/>
</dbReference>
<keyword evidence="5" id="KW-0238">DNA-binding</keyword>
<comment type="similarity">
    <text evidence="2">Belongs to the DNA polymerase epsilon subunit B family.</text>
</comment>
<dbReference type="InterPro" id="IPR016266">
    <property type="entry name" value="POLE2"/>
</dbReference>
<accession>A0ABR3XGG5</accession>
<keyword evidence="4" id="KW-0235">DNA replication</keyword>
<evidence type="ECO:0000313" key="10">
    <source>
        <dbReference type="EMBL" id="KAL1874822.1"/>
    </source>
</evidence>
<dbReference type="GO" id="GO:0003887">
    <property type="term" value="F:DNA-directed DNA polymerase activity"/>
    <property type="evidence" value="ECO:0007669"/>
    <property type="project" value="UniProtKB-KW"/>
</dbReference>
<comment type="subcellular location">
    <subcellularLocation>
        <location evidence="1">Nucleus</location>
    </subcellularLocation>
</comment>
<evidence type="ECO:0000313" key="11">
    <source>
        <dbReference type="Proteomes" id="UP001583177"/>
    </source>
</evidence>
<evidence type="ECO:0000256" key="1">
    <source>
        <dbReference type="ARBA" id="ARBA00004123"/>
    </source>
</evidence>
<feature type="compositionally biased region" description="Acidic residues" evidence="8">
    <location>
        <begin position="653"/>
        <end position="665"/>
    </location>
</feature>
<keyword evidence="6" id="KW-0539">Nucleus</keyword>
<evidence type="ECO:0000259" key="9">
    <source>
        <dbReference type="Pfam" id="PF04042"/>
    </source>
</evidence>
<feature type="region of interest" description="Disordered" evidence="8">
    <location>
        <begin position="646"/>
        <end position="703"/>
    </location>
</feature>
<comment type="caution">
    <text evidence="10">The sequence shown here is derived from an EMBL/GenBank/DDBJ whole genome shotgun (WGS) entry which is preliminary data.</text>
</comment>
<evidence type="ECO:0000256" key="7">
    <source>
        <dbReference type="ARBA" id="ARBA00032930"/>
    </source>
</evidence>
<name>A0ABR3XGG5_9PEZI</name>
<dbReference type="PANTHER" id="PTHR12708">
    <property type="entry name" value="DNA POLYMERASE EPSILON SUBUNIT B"/>
    <property type="match status" value="1"/>
</dbReference>
<keyword evidence="10" id="KW-0808">Transferase</keyword>